<name>A0A7X0RWV9_9BACL</name>
<keyword evidence="7" id="KW-0547">Nucleotide-binding</keyword>
<dbReference type="SMART" id="SM00304">
    <property type="entry name" value="HAMP"/>
    <property type="match status" value="1"/>
</dbReference>
<evidence type="ECO:0000259" key="13">
    <source>
        <dbReference type="PROSITE" id="PS50109"/>
    </source>
</evidence>
<dbReference type="SUPFAM" id="SSF47384">
    <property type="entry name" value="Homodimeric domain of signal transducing histidine kinase"/>
    <property type="match status" value="1"/>
</dbReference>
<dbReference type="FunFam" id="3.30.565.10:FF:000006">
    <property type="entry name" value="Sensor histidine kinase WalK"/>
    <property type="match status" value="1"/>
</dbReference>
<dbReference type="GO" id="GO:0005886">
    <property type="term" value="C:plasma membrane"/>
    <property type="evidence" value="ECO:0007669"/>
    <property type="project" value="UniProtKB-SubCell"/>
</dbReference>
<dbReference type="PROSITE" id="PS50885">
    <property type="entry name" value="HAMP"/>
    <property type="match status" value="1"/>
</dbReference>
<sequence>MSREVKTGNLERFLENSTGLSDDFALTLFDDSGKSVSIGLLDGGENVPILRAAAEKVLQGEIYKSYQASDWFVFSPVRIVVGVPLAVEGKSYALFLKPKPVDDDRRIVILVLSVVLLIGSALILIASRYIVGPIKQLTRATHLVARGNFNINMRVKRKDELGLLTESFNHMAGELKQLEQMRQDFVSNVSHEIQSPLTSIRGFSKALKQQPDLKEEVRDRYLGTIERESERLSRLVDNLLQLASLESDHHPFHFTTFELDEQLRRAVLACEPQWANKRLEIRLDLPKVKLTADADQMNQVWINLLSNAIKFTPPQGVIHVSLTVYTDKVTVTILDSGIGIAAENKERIFERFYKADASRQRKIEGSGLGLAIVRKIIHLHNGSITVKSDVGKGTEFTIILPNH</sequence>
<dbReference type="InterPro" id="IPR003661">
    <property type="entry name" value="HisK_dim/P_dom"/>
</dbReference>
<keyword evidence="4" id="KW-1003">Cell membrane</keyword>
<dbReference type="GO" id="GO:0000155">
    <property type="term" value="F:phosphorelay sensor kinase activity"/>
    <property type="evidence" value="ECO:0007669"/>
    <property type="project" value="InterPro"/>
</dbReference>
<dbReference type="InterPro" id="IPR036097">
    <property type="entry name" value="HisK_dim/P_sf"/>
</dbReference>
<dbReference type="Pfam" id="PF02518">
    <property type="entry name" value="HATPase_c"/>
    <property type="match status" value="1"/>
</dbReference>
<evidence type="ECO:0000256" key="1">
    <source>
        <dbReference type="ARBA" id="ARBA00000085"/>
    </source>
</evidence>
<dbReference type="Pfam" id="PF00672">
    <property type="entry name" value="HAMP"/>
    <property type="match status" value="1"/>
</dbReference>
<dbReference type="PRINTS" id="PR00344">
    <property type="entry name" value="BCTRLSENSOR"/>
</dbReference>
<dbReference type="Gene3D" id="3.30.565.10">
    <property type="entry name" value="Histidine kinase-like ATPase, C-terminal domain"/>
    <property type="match status" value="1"/>
</dbReference>
<evidence type="ECO:0000256" key="8">
    <source>
        <dbReference type="ARBA" id="ARBA00022777"/>
    </source>
</evidence>
<comment type="catalytic activity">
    <reaction evidence="1">
        <text>ATP + protein L-histidine = ADP + protein N-phospho-L-histidine.</text>
        <dbReference type="EC" id="2.7.13.3"/>
    </reaction>
</comment>
<comment type="caution">
    <text evidence="15">The sequence shown here is derived from an EMBL/GenBank/DDBJ whole genome shotgun (WGS) entry which is preliminary data.</text>
</comment>
<dbReference type="SMART" id="SM00387">
    <property type="entry name" value="HATPase_c"/>
    <property type="match status" value="1"/>
</dbReference>
<dbReference type="AlphaFoldDB" id="A0A7X0RWV9"/>
<dbReference type="InterPro" id="IPR005467">
    <property type="entry name" value="His_kinase_dom"/>
</dbReference>
<evidence type="ECO:0000256" key="12">
    <source>
        <dbReference type="SAM" id="Phobius"/>
    </source>
</evidence>
<reference evidence="15 16" key="1">
    <citation type="submission" date="2020-08" db="EMBL/GenBank/DDBJ databases">
        <title>Cohnella phylogeny.</title>
        <authorList>
            <person name="Dunlap C."/>
        </authorList>
    </citation>
    <scope>NUCLEOTIDE SEQUENCE [LARGE SCALE GENOMIC DNA]</scope>
    <source>
        <strain evidence="15 16">DSM 28246</strain>
    </source>
</reference>
<keyword evidence="10" id="KW-0902">Two-component regulatory system</keyword>
<keyword evidence="12" id="KW-1133">Transmembrane helix</keyword>
<dbReference type="SUPFAM" id="SSF158472">
    <property type="entry name" value="HAMP domain-like"/>
    <property type="match status" value="1"/>
</dbReference>
<evidence type="ECO:0000256" key="6">
    <source>
        <dbReference type="ARBA" id="ARBA00022679"/>
    </source>
</evidence>
<dbReference type="InterPro" id="IPR004358">
    <property type="entry name" value="Sig_transdc_His_kin-like_C"/>
</dbReference>
<dbReference type="SUPFAM" id="SSF55874">
    <property type="entry name" value="ATPase domain of HSP90 chaperone/DNA topoisomerase II/histidine kinase"/>
    <property type="match status" value="1"/>
</dbReference>
<dbReference type="PROSITE" id="PS50109">
    <property type="entry name" value="HIS_KIN"/>
    <property type="match status" value="1"/>
</dbReference>
<protein>
    <recommendedName>
        <fullName evidence="3">histidine kinase</fullName>
        <ecNumber evidence="3">2.7.13.3</ecNumber>
    </recommendedName>
</protein>
<dbReference type="Gene3D" id="1.10.287.130">
    <property type="match status" value="1"/>
</dbReference>
<evidence type="ECO:0000256" key="4">
    <source>
        <dbReference type="ARBA" id="ARBA00022475"/>
    </source>
</evidence>
<evidence type="ECO:0000256" key="3">
    <source>
        <dbReference type="ARBA" id="ARBA00012438"/>
    </source>
</evidence>
<evidence type="ECO:0000256" key="9">
    <source>
        <dbReference type="ARBA" id="ARBA00022840"/>
    </source>
</evidence>
<keyword evidence="5" id="KW-0597">Phosphoprotein</keyword>
<dbReference type="PANTHER" id="PTHR43711">
    <property type="entry name" value="TWO-COMPONENT HISTIDINE KINASE"/>
    <property type="match status" value="1"/>
</dbReference>
<keyword evidence="8" id="KW-0418">Kinase</keyword>
<dbReference type="InterPro" id="IPR036890">
    <property type="entry name" value="HATPase_C_sf"/>
</dbReference>
<evidence type="ECO:0000313" key="15">
    <source>
        <dbReference type="EMBL" id="MBB6673594.1"/>
    </source>
</evidence>
<feature type="domain" description="Histidine kinase" evidence="13">
    <location>
        <begin position="188"/>
        <end position="403"/>
    </location>
</feature>
<evidence type="ECO:0000256" key="7">
    <source>
        <dbReference type="ARBA" id="ARBA00022741"/>
    </source>
</evidence>
<dbReference type="SMART" id="SM00388">
    <property type="entry name" value="HisKA"/>
    <property type="match status" value="1"/>
</dbReference>
<dbReference type="CDD" id="cd06225">
    <property type="entry name" value="HAMP"/>
    <property type="match status" value="1"/>
</dbReference>
<keyword evidence="16" id="KW-1185">Reference proteome</keyword>
<dbReference type="Proteomes" id="UP000547209">
    <property type="component" value="Unassembled WGS sequence"/>
</dbReference>
<dbReference type="GO" id="GO:0005524">
    <property type="term" value="F:ATP binding"/>
    <property type="evidence" value="ECO:0007669"/>
    <property type="project" value="UniProtKB-KW"/>
</dbReference>
<proteinExistence type="predicted"/>
<accession>A0A7X0RWV9</accession>
<dbReference type="Pfam" id="PF00512">
    <property type="entry name" value="HisKA"/>
    <property type="match status" value="1"/>
</dbReference>
<keyword evidence="9" id="KW-0067">ATP-binding</keyword>
<comment type="subcellular location">
    <subcellularLocation>
        <location evidence="2">Cell membrane</location>
        <topology evidence="2">Multi-pass membrane protein</topology>
    </subcellularLocation>
</comment>
<organism evidence="15 16">
    <name type="scientific">Cohnella nanjingensis</name>
    <dbReference type="NCBI Taxonomy" id="1387779"/>
    <lineage>
        <taxon>Bacteria</taxon>
        <taxon>Bacillati</taxon>
        <taxon>Bacillota</taxon>
        <taxon>Bacilli</taxon>
        <taxon>Bacillales</taxon>
        <taxon>Paenibacillaceae</taxon>
        <taxon>Cohnella</taxon>
    </lineage>
</organism>
<evidence type="ECO:0000313" key="16">
    <source>
        <dbReference type="Proteomes" id="UP000547209"/>
    </source>
</evidence>
<dbReference type="InterPro" id="IPR050736">
    <property type="entry name" value="Sensor_HK_Regulatory"/>
</dbReference>
<dbReference type="InterPro" id="IPR003660">
    <property type="entry name" value="HAMP_dom"/>
</dbReference>
<feature type="domain" description="HAMP" evidence="14">
    <location>
        <begin position="128"/>
        <end position="180"/>
    </location>
</feature>
<evidence type="ECO:0000256" key="2">
    <source>
        <dbReference type="ARBA" id="ARBA00004651"/>
    </source>
</evidence>
<keyword evidence="12" id="KW-0812">Transmembrane</keyword>
<feature type="transmembrane region" description="Helical" evidence="12">
    <location>
        <begin position="107"/>
        <end position="131"/>
    </location>
</feature>
<keyword evidence="11 12" id="KW-0472">Membrane</keyword>
<evidence type="ECO:0000256" key="11">
    <source>
        <dbReference type="ARBA" id="ARBA00023136"/>
    </source>
</evidence>
<gene>
    <name evidence="15" type="ORF">H7C19_23215</name>
</gene>
<keyword evidence="6" id="KW-0808">Transferase</keyword>
<dbReference type="EC" id="2.7.13.3" evidence="3"/>
<dbReference type="FunFam" id="1.10.287.130:FF:000001">
    <property type="entry name" value="Two-component sensor histidine kinase"/>
    <property type="match status" value="1"/>
</dbReference>
<dbReference type="CDD" id="cd00075">
    <property type="entry name" value="HATPase"/>
    <property type="match status" value="1"/>
</dbReference>
<dbReference type="Gene3D" id="6.10.340.10">
    <property type="match status" value="1"/>
</dbReference>
<dbReference type="InterPro" id="IPR003594">
    <property type="entry name" value="HATPase_dom"/>
</dbReference>
<dbReference type="CDD" id="cd00082">
    <property type="entry name" value="HisKA"/>
    <property type="match status" value="1"/>
</dbReference>
<evidence type="ECO:0000256" key="5">
    <source>
        <dbReference type="ARBA" id="ARBA00022553"/>
    </source>
</evidence>
<evidence type="ECO:0000259" key="14">
    <source>
        <dbReference type="PROSITE" id="PS50885"/>
    </source>
</evidence>
<dbReference type="EMBL" id="JACJVP010000040">
    <property type="protein sequence ID" value="MBB6673594.1"/>
    <property type="molecule type" value="Genomic_DNA"/>
</dbReference>
<evidence type="ECO:0000256" key="10">
    <source>
        <dbReference type="ARBA" id="ARBA00023012"/>
    </source>
</evidence>
<dbReference type="PANTHER" id="PTHR43711:SF1">
    <property type="entry name" value="HISTIDINE KINASE 1"/>
    <property type="match status" value="1"/>
</dbReference>